<sequence length="204" mass="21920">MPLAHQLDRLVALGLPRLAGLGDKDFRALAVELRLAEGDALVIHPKLVAPSALTPLLARDNKAGFVVVDMTDLDAFAPAAGVEVPDAPLYVIRDPQRGDEYRDQSPHEVAPQLAARGRSPMTVSEGICWLLQRPELLEPNYCFMTPGSRLKKPTGGLDARTPGIWISGGTGRDGAAMKGAPKVGWCWAGNRHTWLGIASCASRR</sequence>
<reference evidence="1 2" key="1">
    <citation type="journal article" date="2013" name="ISME J.">
        <title>A metabolic model for members of the genus Tetrasphaera involved in enhanced biological phosphorus removal.</title>
        <authorList>
            <person name="Kristiansen R."/>
            <person name="Nguyen H.T.T."/>
            <person name="Saunders A.M."/>
            <person name="Nielsen J.L."/>
            <person name="Wimmer R."/>
            <person name="Le V.Q."/>
            <person name="McIlroy S.J."/>
            <person name="Petrovski S."/>
            <person name="Seviour R.J."/>
            <person name="Calteau A."/>
            <person name="Nielsen K.L."/>
            <person name="Nielsen P.H."/>
        </authorList>
    </citation>
    <scope>NUCLEOTIDE SEQUENCE [LARGE SCALE GENOMIC DNA]</scope>
    <source>
        <strain evidence="1 2">Ben 74</strain>
    </source>
</reference>
<organism evidence="1 2">
    <name type="scientific">Nostocoides jenkinsii Ben 74</name>
    <dbReference type="NCBI Taxonomy" id="1193518"/>
    <lineage>
        <taxon>Bacteria</taxon>
        <taxon>Bacillati</taxon>
        <taxon>Actinomycetota</taxon>
        <taxon>Actinomycetes</taxon>
        <taxon>Micrococcales</taxon>
        <taxon>Intrasporangiaceae</taxon>
        <taxon>Nostocoides</taxon>
    </lineage>
</organism>
<dbReference type="EMBL" id="CAJC01000214">
    <property type="protein sequence ID" value="CCI55073.1"/>
    <property type="molecule type" value="Genomic_DNA"/>
</dbReference>
<dbReference type="STRING" id="1193518.BN13_980010"/>
<dbReference type="Pfam" id="PF18959">
    <property type="entry name" value="DUF5701"/>
    <property type="match status" value="1"/>
</dbReference>
<dbReference type="AlphaFoldDB" id="A0A077MGS1"/>
<dbReference type="OrthoDB" id="3242676at2"/>
<gene>
    <name evidence="1" type="ORF">BN13_980010</name>
</gene>
<comment type="caution">
    <text evidence="1">The sequence shown here is derived from an EMBL/GenBank/DDBJ whole genome shotgun (WGS) entry which is preliminary data.</text>
</comment>
<accession>A0A077MGS1</accession>
<proteinExistence type="predicted"/>
<dbReference type="Proteomes" id="UP000035720">
    <property type="component" value="Unassembled WGS sequence"/>
</dbReference>
<name>A0A077MGS1_9MICO</name>
<dbReference type="InterPro" id="IPR043755">
    <property type="entry name" value="DUF5701"/>
</dbReference>
<dbReference type="RefSeq" id="WP_053079799.1">
    <property type="nucleotide sequence ID" value="NZ_HF571038.1"/>
</dbReference>
<keyword evidence="2" id="KW-1185">Reference proteome</keyword>
<protein>
    <submittedName>
        <fullName evidence="1">Uncharacterized protein</fullName>
    </submittedName>
</protein>
<evidence type="ECO:0000313" key="2">
    <source>
        <dbReference type="Proteomes" id="UP000035720"/>
    </source>
</evidence>
<evidence type="ECO:0000313" key="1">
    <source>
        <dbReference type="EMBL" id="CCI55073.1"/>
    </source>
</evidence>